<gene>
    <name evidence="1" type="ORF">T4C_11895</name>
</gene>
<accession>A0A0V1JYC0</accession>
<dbReference type="Proteomes" id="UP000054826">
    <property type="component" value="Unassembled WGS sequence"/>
</dbReference>
<comment type="caution">
    <text evidence="1">The sequence shown here is derived from an EMBL/GenBank/DDBJ whole genome shotgun (WGS) entry which is preliminary data.</text>
</comment>
<name>A0A0V1JYC0_TRIPS</name>
<organism evidence="1 2">
    <name type="scientific">Trichinella pseudospiralis</name>
    <name type="common">Parasitic roundworm</name>
    <dbReference type="NCBI Taxonomy" id="6337"/>
    <lineage>
        <taxon>Eukaryota</taxon>
        <taxon>Metazoa</taxon>
        <taxon>Ecdysozoa</taxon>
        <taxon>Nematoda</taxon>
        <taxon>Enoplea</taxon>
        <taxon>Dorylaimia</taxon>
        <taxon>Trichinellida</taxon>
        <taxon>Trichinellidae</taxon>
        <taxon>Trichinella</taxon>
    </lineage>
</organism>
<evidence type="ECO:0000313" key="1">
    <source>
        <dbReference type="EMBL" id="KRZ39949.1"/>
    </source>
</evidence>
<dbReference type="AlphaFoldDB" id="A0A0V1JYC0"/>
<protein>
    <submittedName>
        <fullName evidence="1">Uncharacterized protein</fullName>
    </submittedName>
</protein>
<evidence type="ECO:0000313" key="2">
    <source>
        <dbReference type="Proteomes" id="UP000054826"/>
    </source>
</evidence>
<dbReference type="EMBL" id="JYDV01000031">
    <property type="protein sequence ID" value="KRZ39949.1"/>
    <property type="molecule type" value="Genomic_DNA"/>
</dbReference>
<proteinExistence type="predicted"/>
<reference evidence="1 2" key="1">
    <citation type="submission" date="2015-01" db="EMBL/GenBank/DDBJ databases">
        <title>Evolution of Trichinella species and genotypes.</title>
        <authorList>
            <person name="Korhonen P.K."/>
            <person name="Edoardo P."/>
            <person name="Giuseppe L.R."/>
            <person name="Gasser R.B."/>
        </authorList>
    </citation>
    <scope>NUCLEOTIDE SEQUENCE [LARGE SCALE GENOMIC DNA]</scope>
    <source>
        <strain evidence="1">ISS176</strain>
    </source>
</reference>
<sequence>MPTAGQLRFRFKTFAAGQPPHATPTQHFILLTTLSTYSTGITSQTIMIASIFYWCCCCAKNSKFQLPASRVDVIFLVSLSGVFHFSIFATLNNHQQQLAFQQQTGKAVSFGAHIVIFFFPNEHILLGPLATQSTSPMHVVYLSGQQLS</sequence>